<reference evidence="2" key="1">
    <citation type="journal article" date="2023" name="Front. Plant Sci.">
        <title>Chromosomal-level genome assembly of Melastoma candidum provides insights into trichome evolution.</title>
        <authorList>
            <person name="Zhong Y."/>
            <person name="Wu W."/>
            <person name="Sun C."/>
            <person name="Zou P."/>
            <person name="Liu Y."/>
            <person name="Dai S."/>
            <person name="Zhou R."/>
        </authorList>
    </citation>
    <scope>NUCLEOTIDE SEQUENCE [LARGE SCALE GENOMIC DNA]</scope>
</reference>
<sequence>MISRFYYPHIQAFFFSREREELQTKRSAELKSHVVCLPIPVQSHIGGMLKLARLLHHRGCFVTFIDTEFNHRRLLHSRGLASLKDLPGWRFFVIPDGIPPSDADATQDISALCDSIRDYIVNPLCDLLGKLTEEDGSKNGSEVPRISHIVADGFMILP</sequence>
<organism evidence="1 2">
    <name type="scientific">Melastoma candidum</name>
    <dbReference type="NCBI Taxonomy" id="119954"/>
    <lineage>
        <taxon>Eukaryota</taxon>
        <taxon>Viridiplantae</taxon>
        <taxon>Streptophyta</taxon>
        <taxon>Embryophyta</taxon>
        <taxon>Tracheophyta</taxon>
        <taxon>Spermatophyta</taxon>
        <taxon>Magnoliopsida</taxon>
        <taxon>eudicotyledons</taxon>
        <taxon>Gunneridae</taxon>
        <taxon>Pentapetalae</taxon>
        <taxon>rosids</taxon>
        <taxon>malvids</taxon>
        <taxon>Myrtales</taxon>
        <taxon>Melastomataceae</taxon>
        <taxon>Melastomatoideae</taxon>
        <taxon>Melastomateae</taxon>
        <taxon>Melastoma</taxon>
    </lineage>
</organism>
<evidence type="ECO:0000313" key="1">
    <source>
        <dbReference type="EMBL" id="KAI4312290.1"/>
    </source>
</evidence>
<proteinExistence type="predicted"/>
<dbReference type="EMBL" id="CM042890">
    <property type="protein sequence ID" value="KAI4312290.1"/>
    <property type="molecule type" value="Genomic_DNA"/>
</dbReference>
<accession>A0ACB9LNL8</accession>
<keyword evidence="2" id="KW-1185">Reference proteome</keyword>
<gene>
    <name evidence="1" type="ORF">MLD38_037115</name>
</gene>
<protein>
    <submittedName>
        <fullName evidence="1">Uncharacterized protein</fullName>
    </submittedName>
</protein>
<name>A0ACB9LNL8_9MYRT</name>
<dbReference type="Proteomes" id="UP001057402">
    <property type="component" value="Chromosome 11"/>
</dbReference>
<evidence type="ECO:0000313" key="2">
    <source>
        <dbReference type="Proteomes" id="UP001057402"/>
    </source>
</evidence>
<comment type="caution">
    <text evidence="1">The sequence shown here is derived from an EMBL/GenBank/DDBJ whole genome shotgun (WGS) entry which is preliminary data.</text>
</comment>